<evidence type="ECO:0000256" key="1">
    <source>
        <dbReference type="ARBA" id="ARBA00022670"/>
    </source>
</evidence>
<feature type="domain" description="Peptidase metallopeptidase" evidence="6">
    <location>
        <begin position="468"/>
        <end position="636"/>
    </location>
</feature>
<keyword evidence="4" id="KW-0862">Zinc</keyword>
<feature type="compositionally biased region" description="Basic residues" evidence="5">
    <location>
        <begin position="1492"/>
        <end position="1507"/>
    </location>
</feature>
<evidence type="ECO:0000256" key="2">
    <source>
        <dbReference type="ARBA" id="ARBA00022723"/>
    </source>
</evidence>
<feature type="compositionally biased region" description="Basic residues" evidence="5">
    <location>
        <begin position="1349"/>
        <end position="1382"/>
    </location>
</feature>
<dbReference type="PANTHER" id="PTHR38731">
    <property type="entry name" value="LIPL45-RELATED LIPOPROTEIN-RELATED"/>
    <property type="match status" value="1"/>
</dbReference>
<organism evidence="7">
    <name type="scientific">Magnetospirillum gryphiswaldense</name>
    <dbReference type="NCBI Taxonomy" id="55518"/>
    <lineage>
        <taxon>Bacteria</taxon>
        <taxon>Pseudomonadati</taxon>
        <taxon>Pseudomonadota</taxon>
        <taxon>Alphaproteobacteria</taxon>
        <taxon>Rhodospirillales</taxon>
        <taxon>Rhodospirillaceae</taxon>
        <taxon>Magnetospirillum</taxon>
    </lineage>
</organism>
<dbReference type="Gene3D" id="3.40.390.10">
    <property type="entry name" value="Collagenase (Catalytic Domain)"/>
    <property type="match status" value="1"/>
</dbReference>
<dbReference type="CDD" id="cd04277">
    <property type="entry name" value="ZnMc_serralysin_like"/>
    <property type="match status" value="1"/>
</dbReference>
<accession>A4TV16</accession>
<keyword evidence="3" id="KW-0378">Hydrolase</keyword>
<reference evidence="7" key="1">
    <citation type="journal article" date="2007" name="J. Bacteriol.">
        <title>Comparative genome analysis of four magnetotactic bacteria reveals a complex set of group-specific genes implicated in magnetosome biomineralization and function.</title>
        <authorList>
            <person name="Richter M."/>
            <person name="Kube M."/>
            <person name="Bazylinski D.A."/>
            <person name="Lombardot T."/>
            <person name="Gloeckner F.O."/>
            <person name="Reinhardt R."/>
            <person name="Schueler D."/>
        </authorList>
    </citation>
    <scope>NUCLEOTIDE SEQUENCE</scope>
    <source>
        <strain evidence="7">MSR-1</strain>
    </source>
</reference>
<dbReference type="GO" id="GO:0008270">
    <property type="term" value="F:zinc ion binding"/>
    <property type="evidence" value="ECO:0007669"/>
    <property type="project" value="InterPro"/>
</dbReference>
<evidence type="ECO:0000256" key="3">
    <source>
        <dbReference type="ARBA" id="ARBA00022801"/>
    </source>
</evidence>
<gene>
    <name evidence="7" type="ORF">MGR_0985</name>
</gene>
<evidence type="ECO:0000313" key="7">
    <source>
        <dbReference type="EMBL" id="CAM74473.1"/>
    </source>
</evidence>
<dbReference type="SMART" id="SM00235">
    <property type="entry name" value="ZnMc"/>
    <property type="match status" value="1"/>
</dbReference>
<dbReference type="SUPFAM" id="SSF55486">
    <property type="entry name" value="Metalloproteases ('zincins'), catalytic domain"/>
    <property type="match status" value="1"/>
</dbReference>
<dbReference type="GO" id="GO:0031012">
    <property type="term" value="C:extracellular matrix"/>
    <property type="evidence" value="ECO:0007669"/>
    <property type="project" value="InterPro"/>
</dbReference>
<keyword evidence="2" id="KW-0479">Metal-binding</keyword>
<keyword evidence="1" id="KW-0645">Protease</keyword>
<feature type="compositionally biased region" description="Polar residues" evidence="5">
    <location>
        <begin position="1"/>
        <end position="18"/>
    </location>
</feature>
<evidence type="ECO:0000259" key="6">
    <source>
        <dbReference type="SMART" id="SM00235"/>
    </source>
</evidence>
<dbReference type="GO" id="GO:0004222">
    <property type="term" value="F:metalloendopeptidase activity"/>
    <property type="evidence" value="ECO:0007669"/>
    <property type="project" value="InterPro"/>
</dbReference>
<dbReference type="Pfam" id="PF04773">
    <property type="entry name" value="FecR"/>
    <property type="match status" value="1"/>
</dbReference>
<feature type="region of interest" description="Disordered" evidence="5">
    <location>
        <begin position="310"/>
        <end position="349"/>
    </location>
</feature>
<dbReference type="InterPro" id="IPR001818">
    <property type="entry name" value="Pept_M10_metallopeptidase"/>
</dbReference>
<evidence type="ECO:0000256" key="5">
    <source>
        <dbReference type="SAM" id="MobiDB-lite"/>
    </source>
</evidence>
<feature type="compositionally biased region" description="Basic residues" evidence="5">
    <location>
        <begin position="1453"/>
        <end position="1464"/>
    </location>
</feature>
<proteinExistence type="predicted"/>
<dbReference type="EMBL" id="CU459003">
    <property type="protein sequence ID" value="CAM74473.1"/>
    <property type="molecule type" value="Genomic_DNA"/>
</dbReference>
<feature type="region of interest" description="Disordered" evidence="5">
    <location>
        <begin position="1"/>
        <end position="28"/>
    </location>
</feature>
<dbReference type="Pfam" id="PF00413">
    <property type="entry name" value="Peptidase_M10"/>
    <property type="match status" value="1"/>
</dbReference>
<feature type="compositionally biased region" description="Basic residues" evidence="5">
    <location>
        <begin position="1393"/>
        <end position="1430"/>
    </location>
</feature>
<dbReference type="GO" id="GO:0006508">
    <property type="term" value="P:proteolysis"/>
    <property type="evidence" value="ECO:0007669"/>
    <property type="project" value="UniProtKB-KW"/>
</dbReference>
<dbReference type="InterPro" id="IPR006026">
    <property type="entry name" value="Peptidase_Metallo"/>
</dbReference>
<dbReference type="InterPro" id="IPR024079">
    <property type="entry name" value="MetalloPept_cat_dom_sf"/>
</dbReference>
<evidence type="ECO:0000256" key="4">
    <source>
        <dbReference type="ARBA" id="ARBA00022833"/>
    </source>
</evidence>
<feature type="compositionally biased region" description="Basic residues" evidence="5">
    <location>
        <begin position="1322"/>
        <end position="1339"/>
    </location>
</feature>
<dbReference type="InterPro" id="IPR034033">
    <property type="entry name" value="Serralysin-like"/>
</dbReference>
<feature type="region of interest" description="Disordered" evidence="5">
    <location>
        <begin position="1312"/>
        <end position="1536"/>
    </location>
</feature>
<dbReference type="InterPro" id="IPR006860">
    <property type="entry name" value="FecR"/>
</dbReference>
<protein>
    <submittedName>
        <fullName evidence="7">Peptidase M10A and M12B, matrixin and adamalysin</fullName>
    </submittedName>
</protein>
<sequence length="1536" mass="161563">MANIDNGQNGSVSRTPSTGRGAGVPLSQTIDATGAGRVHVPGGDLILTAEYVRSGSDLILVSEDGSRVVIRGYFASETPPDLVGAAGLVIDPALAAKLVGPLAPAQYAQAGGNTGQVAIGTVEVAGGTVQVRHADGSKGTLKQGDTVYQGDQVQTGDGGNVAIVFADKSTFSLGAKGRLVLDELVYDPSAHSGNSQISVVGGSFTFVSGDIAKLAPDAAIVKTPGMTIGIRGTAAGGRVSGEGVQVVLAPEKGGATGQLNITTQSGQSFTINTPGLGLNLSPQGIAQVQQFSPGDVNKMLGNASVGSFSDKIEKGFDGNNTNKPDDAPPPPPNLLQDRTGQDDPTDFNGLSERARAMVTQAMGEMRGQVLSILADVKVELPPLPKPIETVNRDGEVQAALAEVGKLAGQVTGISGVLSHITPNALVQAEFGAGIDAPAGTGGNAERMLAIQELLSGQKWTDINADGSTIITYSFPDNVPVDYAGQIEAGGFSSFSDPQKDAARAALAQWAAAANITFVEVTGDGGEIRFANTTLGPDVAWTYLPGEGQGGDVWIAPDYADNGQLNPGEYGYFTLLHEIGHALGLEHAGDYNGGGSPTNAYDSRLYSIMSYFGGSALEYPLNLQENDIAAIQALYGAKGVDLASYFLGGLSVTLQAGNAGAAWMVSDIDYDGDGVVGDADDNAIDDAVDTFLAAGDLDGDGDTDDDDATVLAEINAVLTAGSDQDGDGDIDADDKIAALTELLDSKTTEINQILTETAGAASTSGLFSSLQVAVAEAKVTVLAAKMEIVAERQEAIQTKITALQSSGDLSQVTLLQSKLEKYQAEAATYKSEAESTASSFSSTSITNKINTLQTQFTRGETAAGVVNAALPVLKSSQKSEVIDAWTSGTAEAREAQLLQARNGTTTALDTAKTSNQTVITDLDDARKVEQPLYLDWQKKLATATVKRDYADGSVKPILDDAGEAVTALDAGSATGTDLALAATKTVNAYAAAGSTRASLLTEALAAAQSAKDSADAGYQAALAEYKTENPAATTAEADKYIEVAAWKTAQLIAADAHTRITNAIAALGSSDESVVMEATTVLVAQSNASLLEVQAYFTDLQTQWQTAYTALDTEADTAEALAAAANTAYSAKHSIVTSLETQATTKMTALLAAYDANTKAQSEWAAAEWYTDYAQGTATNAVRAEIIDAVNLAVTATKQAEDLAQTAKQEATEAEAHVGNLTDSTSDATTAREAANLAIVKYQAAEDARAAAEAALTKSETWRVNTDEMDTIYQAAVKAVGSAAAARAPADAAADAAEAYRDVAATHPVLGRCQRAEGDGGCRRHRCRPRQGGSRRRRRHPVEATGRPSPGRRRRRQGRLQQRHHHQRPRRRPNCRRYRRQQTGRRPGAIGPGQRRRHPHGRRSRRRCRPNRRHRGRHRRRHRPHPGRCRPGRGFQQRAGGHSAISEHRPDQRHQRRLLRHRRQGRPGCRQGAVGGNDRRQPRCQGSGGSGAKHQRRQRQHRRGHQGCRRQCGARCRQDPVRCPAGPAPGQQFHPGR</sequence>
<name>A4TV16_9PROT</name>